<dbReference type="InterPro" id="IPR024757">
    <property type="entry name" value="FtsZ_C"/>
</dbReference>
<proteinExistence type="inferred from homology"/>
<dbReference type="InterPro" id="IPR000158">
    <property type="entry name" value="Cell_div_FtsZ"/>
</dbReference>
<dbReference type="InterPro" id="IPR037103">
    <property type="entry name" value="Tubulin/FtsZ-like_C"/>
</dbReference>
<evidence type="ECO:0000259" key="7">
    <source>
        <dbReference type="SMART" id="SM00864"/>
    </source>
</evidence>
<feature type="compositionally biased region" description="Polar residues" evidence="6">
    <location>
        <begin position="336"/>
        <end position="352"/>
    </location>
</feature>
<feature type="domain" description="Tubulin/FtsZ 2-layer sandwich" evidence="8">
    <location>
        <begin position="207"/>
        <end position="324"/>
    </location>
</feature>
<dbReference type="NCBIfam" id="TIGR00065">
    <property type="entry name" value="ftsZ"/>
    <property type="match status" value="1"/>
</dbReference>
<dbReference type="GO" id="GO:0005737">
    <property type="term" value="C:cytoplasm"/>
    <property type="evidence" value="ECO:0007669"/>
    <property type="project" value="UniProtKB-SubCell"/>
</dbReference>
<feature type="binding site" evidence="4">
    <location>
        <position position="187"/>
    </location>
    <ligand>
        <name>GTP</name>
        <dbReference type="ChEBI" id="CHEBI:37565"/>
    </ligand>
</feature>
<dbReference type="GO" id="GO:0000917">
    <property type="term" value="P:division septum assembly"/>
    <property type="evidence" value="ECO:0007669"/>
    <property type="project" value="UniProtKB-KW"/>
</dbReference>
<evidence type="ECO:0000256" key="6">
    <source>
        <dbReference type="SAM" id="MobiDB-lite"/>
    </source>
</evidence>
<dbReference type="SUPFAM" id="SSF55307">
    <property type="entry name" value="Tubulin C-terminal domain-like"/>
    <property type="match status" value="1"/>
</dbReference>
<dbReference type="Pfam" id="PF00091">
    <property type="entry name" value="Tubulin"/>
    <property type="match status" value="1"/>
</dbReference>
<dbReference type="GO" id="GO:0051258">
    <property type="term" value="P:protein polymerization"/>
    <property type="evidence" value="ECO:0007669"/>
    <property type="project" value="UniProtKB-UniRule"/>
</dbReference>
<dbReference type="SMART" id="SM00864">
    <property type="entry name" value="Tubulin"/>
    <property type="match status" value="1"/>
</dbReference>
<dbReference type="InterPro" id="IPR036525">
    <property type="entry name" value="Tubulin/FtsZ_GTPase_sf"/>
</dbReference>
<feature type="binding site" evidence="4">
    <location>
        <position position="139"/>
    </location>
    <ligand>
        <name>GTP</name>
        <dbReference type="ChEBI" id="CHEBI:37565"/>
    </ligand>
</feature>
<keyword evidence="4 9" id="KW-0132">Cell division</keyword>
<dbReference type="InterPro" id="IPR045061">
    <property type="entry name" value="FtsZ/CetZ"/>
</dbReference>
<reference evidence="9 10" key="1">
    <citation type="journal article" date="2016" name="Nat. Commun.">
        <title>Thousands of microbial genomes shed light on interconnected biogeochemical processes in an aquifer system.</title>
        <authorList>
            <person name="Anantharaman K."/>
            <person name="Brown C.T."/>
            <person name="Hug L.A."/>
            <person name="Sharon I."/>
            <person name="Castelle C.J."/>
            <person name="Probst A.J."/>
            <person name="Thomas B.C."/>
            <person name="Singh A."/>
            <person name="Wilkins M.J."/>
            <person name="Karaoz U."/>
            <person name="Brodie E.L."/>
            <person name="Williams K.H."/>
            <person name="Hubbard S.S."/>
            <person name="Banfield J.F."/>
        </authorList>
    </citation>
    <scope>NUCLEOTIDE SEQUENCE [LARGE SCALE GENOMIC DNA]</scope>
</reference>
<evidence type="ECO:0000256" key="2">
    <source>
        <dbReference type="ARBA" id="ARBA00022741"/>
    </source>
</evidence>
<dbReference type="PRINTS" id="PR00423">
    <property type="entry name" value="CELLDVISFTSZ"/>
</dbReference>
<dbReference type="AlphaFoldDB" id="A0A1F5KNR6"/>
<comment type="caution">
    <text evidence="9">The sequence shown here is derived from an EMBL/GenBank/DDBJ whole genome shotgun (WGS) entry which is preliminary data.</text>
</comment>
<feature type="binding site" evidence="4">
    <location>
        <position position="143"/>
    </location>
    <ligand>
        <name>GTP</name>
        <dbReference type="ChEBI" id="CHEBI:37565"/>
    </ligand>
</feature>
<protein>
    <recommendedName>
        <fullName evidence="4 5">Cell division protein FtsZ</fullName>
    </recommendedName>
</protein>
<feature type="domain" description="Tubulin/FtsZ GTPase" evidence="7">
    <location>
        <begin position="12"/>
        <end position="205"/>
    </location>
</feature>
<dbReference type="InterPro" id="IPR018316">
    <property type="entry name" value="Tubulin/FtsZ_2-layer-sand-dom"/>
</dbReference>
<dbReference type="EMBL" id="MFDM01000023">
    <property type="protein sequence ID" value="OGE42587.1"/>
    <property type="molecule type" value="Genomic_DNA"/>
</dbReference>
<dbReference type="Proteomes" id="UP000178565">
    <property type="component" value="Unassembled WGS sequence"/>
</dbReference>
<dbReference type="FunFam" id="3.40.50.1440:FF:000001">
    <property type="entry name" value="Cell division protein FtsZ"/>
    <property type="match status" value="1"/>
</dbReference>
<evidence type="ECO:0000256" key="1">
    <source>
        <dbReference type="ARBA" id="ARBA00009690"/>
    </source>
</evidence>
<comment type="subcellular location">
    <subcellularLocation>
        <location evidence="4">Cytoplasm</location>
    </subcellularLocation>
    <text evidence="4">Assembles at midcell at the inner surface of the cytoplasmic membrane.</text>
</comment>
<sequence length="382" mass="40101">MLIKPDVQRFAKIKVVGLGGGGSNSLNSMISLQQIQSVDFVAVNTDSQALLNNQSPTKVQIGENLTKGLGSGGDPEIGLQAAEESSQKLQDVLGDSDMIFLTAGMGGGTGTGSLPVVAQIARNIGALTVAVVTKPFSFEGTRRMMVAEEGLDKLKDKVDALIIIPNQRLLETVEKNMTLQEAFKLADSVLGQGVQGISDLITVPGLINVDFADVKTIMSSAGSALMGIGMAGGENRAAAAARMAIASPLLEVSIEGAKGVLFNIVGGPDLSMAEVNEAAQIIAQAADPDANIIFGATIKEDQLDQVKISVIATGFDETRRRLREYVGTGIGSASLRTQPATFSDTSDDTSVPVQKVSDNQEEEKPAEEEEDLEIPAFLRSNR</sequence>
<dbReference type="PANTHER" id="PTHR30314:SF3">
    <property type="entry name" value="MITOCHONDRIAL DIVISION PROTEIN FSZA"/>
    <property type="match status" value="1"/>
</dbReference>
<name>A0A1F5KNR6_9BACT</name>
<dbReference type="GO" id="GO:0043093">
    <property type="term" value="P:FtsZ-dependent cytokinesis"/>
    <property type="evidence" value="ECO:0007669"/>
    <property type="project" value="UniProtKB-UniRule"/>
</dbReference>
<dbReference type="SUPFAM" id="SSF52490">
    <property type="entry name" value="Tubulin nucleotide-binding domain-like"/>
    <property type="match status" value="1"/>
</dbReference>
<dbReference type="InterPro" id="IPR003008">
    <property type="entry name" value="Tubulin_FtsZ_GTPase"/>
</dbReference>
<dbReference type="STRING" id="1797785.A3B45_00045"/>
<dbReference type="GO" id="GO:0032153">
    <property type="term" value="C:cell division site"/>
    <property type="evidence" value="ECO:0007669"/>
    <property type="project" value="UniProtKB-UniRule"/>
</dbReference>
<evidence type="ECO:0000259" key="8">
    <source>
        <dbReference type="SMART" id="SM00865"/>
    </source>
</evidence>
<dbReference type="GO" id="GO:0003924">
    <property type="term" value="F:GTPase activity"/>
    <property type="evidence" value="ECO:0007669"/>
    <property type="project" value="UniProtKB-UniRule"/>
</dbReference>
<feature type="region of interest" description="Disordered" evidence="6">
    <location>
        <begin position="336"/>
        <end position="382"/>
    </location>
</feature>
<keyword evidence="4" id="KW-0963">Cytoplasm</keyword>
<keyword evidence="4" id="KW-0717">Septation</keyword>
<dbReference type="GO" id="GO:0005525">
    <property type="term" value="F:GTP binding"/>
    <property type="evidence" value="ECO:0007669"/>
    <property type="project" value="UniProtKB-UniRule"/>
</dbReference>
<feature type="binding site" evidence="4">
    <location>
        <begin position="20"/>
        <end position="24"/>
    </location>
    <ligand>
        <name>GTP</name>
        <dbReference type="ChEBI" id="CHEBI:37565"/>
    </ligand>
</feature>
<feature type="compositionally biased region" description="Acidic residues" evidence="6">
    <location>
        <begin position="359"/>
        <end position="373"/>
    </location>
</feature>
<organism evidence="9 10">
    <name type="scientific">Candidatus Daviesbacteria bacterium RIFCSPLOWO2_01_FULL_39_12</name>
    <dbReference type="NCBI Taxonomy" id="1797785"/>
    <lineage>
        <taxon>Bacteria</taxon>
        <taxon>Candidatus Daviesiibacteriota</taxon>
    </lineage>
</organism>
<dbReference type="CDD" id="cd02201">
    <property type="entry name" value="FtsZ_type1"/>
    <property type="match status" value="1"/>
</dbReference>
<evidence type="ECO:0000313" key="9">
    <source>
        <dbReference type="EMBL" id="OGE42587.1"/>
    </source>
</evidence>
<evidence type="ECO:0000256" key="3">
    <source>
        <dbReference type="ARBA" id="ARBA00023134"/>
    </source>
</evidence>
<keyword evidence="4" id="KW-0131">Cell cycle</keyword>
<evidence type="ECO:0000256" key="5">
    <source>
        <dbReference type="NCBIfam" id="TIGR00065"/>
    </source>
</evidence>
<dbReference type="Gene3D" id="3.40.50.1440">
    <property type="entry name" value="Tubulin/FtsZ, GTPase domain"/>
    <property type="match status" value="1"/>
</dbReference>
<dbReference type="Pfam" id="PF12327">
    <property type="entry name" value="FtsZ_C"/>
    <property type="match status" value="1"/>
</dbReference>
<evidence type="ECO:0000313" key="10">
    <source>
        <dbReference type="Proteomes" id="UP000178565"/>
    </source>
</evidence>
<comment type="subunit">
    <text evidence="4">Homodimer. Polymerizes to form a dynamic ring structure in a strictly GTP-dependent manner. Interacts directly with several other division proteins.</text>
</comment>
<accession>A0A1F5KNR6</accession>
<gene>
    <name evidence="4" type="primary">ftsZ</name>
    <name evidence="9" type="ORF">A3B45_00045</name>
</gene>
<dbReference type="Gene3D" id="3.30.1330.20">
    <property type="entry name" value="Tubulin/FtsZ, C-terminal domain"/>
    <property type="match status" value="1"/>
</dbReference>
<dbReference type="InterPro" id="IPR020805">
    <property type="entry name" value="Cell_div_FtsZ_CS"/>
</dbReference>
<feature type="binding site" evidence="4">
    <location>
        <begin position="108"/>
        <end position="110"/>
    </location>
    <ligand>
        <name>GTP</name>
        <dbReference type="ChEBI" id="CHEBI:37565"/>
    </ligand>
</feature>
<keyword evidence="3 4" id="KW-0342">GTP-binding</keyword>
<evidence type="ECO:0000256" key="4">
    <source>
        <dbReference type="HAMAP-Rule" id="MF_00909"/>
    </source>
</evidence>
<dbReference type="PANTHER" id="PTHR30314">
    <property type="entry name" value="CELL DIVISION PROTEIN FTSZ-RELATED"/>
    <property type="match status" value="1"/>
</dbReference>
<dbReference type="SMART" id="SM00865">
    <property type="entry name" value="Tubulin_C"/>
    <property type="match status" value="1"/>
</dbReference>
<dbReference type="PROSITE" id="PS01134">
    <property type="entry name" value="FTSZ_1"/>
    <property type="match status" value="1"/>
</dbReference>
<keyword evidence="2 4" id="KW-0547">Nucleotide-binding</keyword>
<comment type="similarity">
    <text evidence="1 4">Belongs to the FtsZ family.</text>
</comment>
<dbReference type="HAMAP" id="MF_00909">
    <property type="entry name" value="FtsZ"/>
    <property type="match status" value="1"/>
</dbReference>
<comment type="function">
    <text evidence="4">Essential cell division protein that forms a contractile ring structure (Z ring) at the future cell division site. The regulation of the ring assembly controls the timing and the location of cell division. One of the functions of the FtsZ ring is to recruit other cell division proteins to the septum to produce a new cell wall between the dividing cells. Binds GTP and shows GTPase activity.</text>
</comment>
<dbReference type="InterPro" id="IPR008280">
    <property type="entry name" value="Tub_FtsZ_C"/>
</dbReference>